<sequence length="398" mass="46105">MYFSSLINSLTKRKVILISVLLISSFVLLRVSFGGFNFSHFVVAGSDFVVKDSLHPNLIINEGQGYDGQFFYRYAHSPLDTSRFAYGVTVDHIEYRIQRILYPTTVWLFSLGGKYYLPFWLVISNLLAFIGIIYLFIKIGRIYKLNSHFALFPLFAFGAYMSLARDTSELFEAFFFVLAIYYFIRNSILLYTIAILLAIFSRETSLIAIGPLTLLVGLKLLKDNKFDLKLIAKGLLLAIPLLLILLWKFYLKTTINSDRLVDGSHNLSYPVYGIIYGAKQNFNLSDFKLIFETIFWFLFLIWNIWFVSIVIKSIEFKQIKTLTVNSILSIVFLFWTLFSLILGPAIYVDDWGFVRIFTLWNLLGFIILMLNKKSINKLFMLFSIGLLFLLLVRLIIRV</sequence>
<dbReference type="EMBL" id="VOOS01000003">
    <property type="protein sequence ID" value="TXB65408.1"/>
    <property type="molecule type" value="Genomic_DNA"/>
</dbReference>
<keyword evidence="1" id="KW-0812">Transmembrane</keyword>
<feature type="transmembrane region" description="Helical" evidence="1">
    <location>
        <begin position="230"/>
        <end position="250"/>
    </location>
</feature>
<keyword evidence="1" id="KW-0472">Membrane</keyword>
<gene>
    <name evidence="2" type="ORF">FRY74_08270</name>
</gene>
<feature type="transmembrane region" description="Helical" evidence="1">
    <location>
        <begin position="326"/>
        <end position="347"/>
    </location>
</feature>
<reference evidence="2 3" key="1">
    <citation type="submission" date="2019-08" db="EMBL/GenBank/DDBJ databases">
        <title>Genome of Vicingus serpentipes NCIMB 15042.</title>
        <authorList>
            <person name="Bowman J.P."/>
        </authorList>
    </citation>
    <scope>NUCLEOTIDE SEQUENCE [LARGE SCALE GENOMIC DNA]</scope>
    <source>
        <strain evidence="2 3">NCIMB 15042</strain>
    </source>
</reference>
<organism evidence="2 3">
    <name type="scientific">Vicingus serpentipes</name>
    <dbReference type="NCBI Taxonomy" id="1926625"/>
    <lineage>
        <taxon>Bacteria</taxon>
        <taxon>Pseudomonadati</taxon>
        <taxon>Bacteroidota</taxon>
        <taxon>Flavobacteriia</taxon>
        <taxon>Flavobacteriales</taxon>
        <taxon>Vicingaceae</taxon>
        <taxon>Vicingus</taxon>
    </lineage>
</organism>
<comment type="caution">
    <text evidence="2">The sequence shown here is derived from an EMBL/GenBank/DDBJ whole genome shotgun (WGS) entry which is preliminary data.</text>
</comment>
<feature type="transmembrane region" description="Helical" evidence="1">
    <location>
        <begin position="188"/>
        <end position="218"/>
    </location>
</feature>
<keyword evidence="1" id="KW-1133">Transmembrane helix</keyword>
<evidence type="ECO:0008006" key="4">
    <source>
        <dbReference type="Google" id="ProtNLM"/>
    </source>
</evidence>
<feature type="transmembrane region" description="Helical" evidence="1">
    <location>
        <begin position="378"/>
        <end position="396"/>
    </location>
</feature>
<feature type="transmembrane region" description="Helical" evidence="1">
    <location>
        <begin position="353"/>
        <end position="371"/>
    </location>
</feature>
<feature type="transmembrane region" description="Helical" evidence="1">
    <location>
        <begin position="15"/>
        <end position="33"/>
    </location>
</feature>
<feature type="transmembrane region" description="Helical" evidence="1">
    <location>
        <begin position="115"/>
        <end position="137"/>
    </location>
</feature>
<feature type="transmembrane region" description="Helical" evidence="1">
    <location>
        <begin position="149"/>
        <end position="182"/>
    </location>
</feature>
<dbReference type="OrthoDB" id="155631at2"/>
<proteinExistence type="predicted"/>
<feature type="transmembrane region" description="Helical" evidence="1">
    <location>
        <begin position="294"/>
        <end position="314"/>
    </location>
</feature>
<evidence type="ECO:0000313" key="2">
    <source>
        <dbReference type="EMBL" id="TXB65408.1"/>
    </source>
</evidence>
<evidence type="ECO:0000256" key="1">
    <source>
        <dbReference type="SAM" id="Phobius"/>
    </source>
</evidence>
<protein>
    <recommendedName>
        <fullName evidence="4">Glycosyltransferase RgtA/B/C/D-like domain-containing protein</fullName>
    </recommendedName>
</protein>
<keyword evidence="3" id="KW-1185">Reference proteome</keyword>
<accession>A0A5C6RT09</accession>
<dbReference type="RefSeq" id="WP_147100414.1">
    <property type="nucleotide sequence ID" value="NZ_VOOS01000003.1"/>
</dbReference>
<dbReference type="AlphaFoldDB" id="A0A5C6RT09"/>
<dbReference type="Proteomes" id="UP000321721">
    <property type="component" value="Unassembled WGS sequence"/>
</dbReference>
<evidence type="ECO:0000313" key="3">
    <source>
        <dbReference type="Proteomes" id="UP000321721"/>
    </source>
</evidence>
<name>A0A5C6RT09_9FLAO</name>